<dbReference type="RefSeq" id="WP_188312328.1">
    <property type="nucleotide sequence ID" value="NZ_JABTCG010000001.1"/>
</dbReference>
<gene>
    <name evidence="9" type="ORF">HPE63_00790</name>
</gene>
<evidence type="ECO:0000313" key="10">
    <source>
        <dbReference type="Proteomes" id="UP000598350"/>
    </source>
</evidence>
<dbReference type="InterPro" id="IPR000209">
    <property type="entry name" value="Peptidase_S8/S53_dom"/>
</dbReference>
<dbReference type="SUPFAM" id="SSF52743">
    <property type="entry name" value="Subtilisin-like"/>
    <property type="match status" value="1"/>
</dbReference>
<keyword evidence="2 5" id="KW-0645">Protease</keyword>
<evidence type="ECO:0000313" key="9">
    <source>
        <dbReference type="EMBL" id="MBD0849189.1"/>
    </source>
</evidence>
<feature type="domain" description="Peptidase S8/S53" evidence="8">
    <location>
        <begin position="155"/>
        <end position="457"/>
    </location>
</feature>
<dbReference type="EMBL" id="JABTCG010000001">
    <property type="protein sequence ID" value="MBD0849189.1"/>
    <property type="molecule type" value="Genomic_DNA"/>
</dbReference>
<evidence type="ECO:0000256" key="4">
    <source>
        <dbReference type="ARBA" id="ARBA00022825"/>
    </source>
</evidence>
<dbReference type="Proteomes" id="UP000598350">
    <property type="component" value="Unassembled WGS sequence"/>
</dbReference>
<comment type="similarity">
    <text evidence="1 5 6">Belongs to the peptidase S8 family.</text>
</comment>
<evidence type="ECO:0000256" key="2">
    <source>
        <dbReference type="ARBA" id="ARBA00022670"/>
    </source>
</evidence>
<dbReference type="PROSITE" id="PS51892">
    <property type="entry name" value="SUBTILASE"/>
    <property type="match status" value="1"/>
</dbReference>
<dbReference type="InterPro" id="IPR036852">
    <property type="entry name" value="Peptidase_S8/S53_dom_sf"/>
</dbReference>
<keyword evidence="4 5" id="KW-0720">Serine protease</keyword>
<feature type="active site" description="Charge relay system" evidence="5">
    <location>
        <position position="164"/>
    </location>
</feature>
<dbReference type="InterPro" id="IPR015500">
    <property type="entry name" value="Peptidase_S8_subtilisin-rel"/>
</dbReference>
<feature type="chain" id="PRO_5045321350" evidence="7">
    <location>
        <begin position="27"/>
        <end position="467"/>
    </location>
</feature>
<proteinExistence type="inferred from homology"/>
<dbReference type="InterPro" id="IPR023827">
    <property type="entry name" value="Peptidase_S8_Asp-AS"/>
</dbReference>
<feature type="signal peptide" evidence="7">
    <location>
        <begin position="1"/>
        <end position="26"/>
    </location>
</feature>
<dbReference type="PANTHER" id="PTHR43806">
    <property type="entry name" value="PEPTIDASE S8"/>
    <property type="match status" value="1"/>
</dbReference>
<keyword evidence="3 5" id="KW-0378">Hydrolase</keyword>
<dbReference type="PRINTS" id="PR00723">
    <property type="entry name" value="SUBTILISIN"/>
</dbReference>
<evidence type="ECO:0000256" key="7">
    <source>
        <dbReference type="SAM" id="SignalP"/>
    </source>
</evidence>
<dbReference type="PROSITE" id="PS00138">
    <property type="entry name" value="SUBTILASE_SER"/>
    <property type="match status" value="1"/>
</dbReference>
<dbReference type="PROSITE" id="PS00137">
    <property type="entry name" value="SUBTILASE_HIS"/>
    <property type="match status" value="1"/>
</dbReference>
<dbReference type="InterPro" id="IPR050131">
    <property type="entry name" value="Peptidase_S8_subtilisin-like"/>
</dbReference>
<reference evidence="9 10" key="1">
    <citation type="submission" date="2020-05" db="EMBL/GenBank/DDBJ databases">
        <title>The draft genome sequence of Maribacter arenosus CAU 1321.</title>
        <authorList>
            <person name="Mu L."/>
        </authorList>
    </citation>
    <scope>NUCLEOTIDE SEQUENCE [LARGE SCALE GENOMIC DNA]</scope>
    <source>
        <strain evidence="9 10">CAU 1321</strain>
    </source>
</reference>
<dbReference type="PANTHER" id="PTHR43806:SF11">
    <property type="entry name" value="CEREVISIN-RELATED"/>
    <property type="match status" value="1"/>
</dbReference>
<evidence type="ECO:0000256" key="3">
    <source>
        <dbReference type="ARBA" id="ARBA00022801"/>
    </source>
</evidence>
<organism evidence="9 10">
    <name type="scientific">Maribacter arenosus</name>
    <dbReference type="NCBI Taxonomy" id="1854708"/>
    <lineage>
        <taxon>Bacteria</taxon>
        <taxon>Pseudomonadati</taxon>
        <taxon>Bacteroidota</taxon>
        <taxon>Flavobacteriia</taxon>
        <taxon>Flavobacteriales</taxon>
        <taxon>Flavobacteriaceae</taxon>
        <taxon>Maribacter</taxon>
    </lineage>
</organism>
<evidence type="ECO:0000256" key="6">
    <source>
        <dbReference type="RuleBase" id="RU003355"/>
    </source>
</evidence>
<dbReference type="Gene3D" id="3.40.50.200">
    <property type="entry name" value="Peptidase S8/S53 domain"/>
    <property type="match status" value="1"/>
</dbReference>
<dbReference type="PROSITE" id="PS00136">
    <property type="entry name" value="SUBTILASE_ASP"/>
    <property type="match status" value="1"/>
</dbReference>
<protein>
    <submittedName>
        <fullName evidence="9">S8 family serine peptidase</fullName>
    </submittedName>
</protein>
<sequence>MKKSLTLLKKIYLPFFLASLFFVSCSTETNISDEAELNAVYAKSSSNKDYMVILKAESIPDGFESEMESLGATVKSVIPEIGVVVVSSSENVSNKISKKGNVRSVVPDLNVQWIDPQLHPEASPESIGSDEWFFEDLWGMDAIDAPEAWNTGQTGAGVRVAVLDSGIDGTHPDLAPNLNTDLSESFVPGEDWQVQPGFYFNHGTHVAGTIAAADNEFGVIGVAPNAEIVAVKVLSEFSGSGAFSWINAGIVYAAEIGADIINMSLGATLNKNGKFYDEDGNLTDKIPSKYIQEVIHAQQRAINYAYRNGATIVVSAGNGYTNFDGNGSTIKLPASLNNVISVSATAPESWYENPTTDLDVPASYTDYGRSHVTVSAPGGDFDSPSDFWYYDMVLSTIPGGWSWSAGTSMASPHVAGVAALIIGKNGGQMDPHAVIKQITNTADKIDGNGSSLYHGQGRVNAYRAVTE</sequence>
<evidence type="ECO:0000256" key="5">
    <source>
        <dbReference type="PROSITE-ProRule" id="PRU01240"/>
    </source>
</evidence>
<feature type="active site" description="Charge relay system" evidence="5">
    <location>
        <position position="408"/>
    </location>
</feature>
<dbReference type="PROSITE" id="PS51257">
    <property type="entry name" value="PROKAR_LIPOPROTEIN"/>
    <property type="match status" value="1"/>
</dbReference>
<keyword evidence="10" id="KW-1185">Reference proteome</keyword>
<accession>A0ABR7V6A2</accession>
<dbReference type="Pfam" id="PF00082">
    <property type="entry name" value="Peptidase_S8"/>
    <property type="match status" value="1"/>
</dbReference>
<comment type="caution">
    <text evidence="9">The sequence shown here is derived from an EMBL/GenBank/DDBJ whole genome shotgun (WGS) entry which is preliminary data.</text>
</comment>
<dbReference type="InterPro" id="IPR022398">
    <property type="entry name" value="Peptidase_S8_His-AS"/>
</dbReference>
<keyword evidence="7" id="KW-0732">Signal</keyword>
<feature type="active site" description="Charge relay system" evidence="5">
    <location>
        <position position="202"/>
    </location>
</feature>
<evidence type="ECO:0000256" key="1">
    <source>
        <dbReference type="ARBA" id="ARBA00011073"/>
    </source>
</evidence>
<name>A0ABR7V6A2_9FLAO</name>
<evidence type="ECO:0000259" key="8">
    <source>
        <dbReference type="Pfam" id="PF00082"/>
    </source>
</evidence>
<dbReference type="InterPro" id="IPR023828">
    <property type="entry name" value="Peptidase_S8_Ser-AS"/>
</dbReference>